<organism evidence="2 3">
    <name type="scientific">Gelidibacter algens</name>
    <dbReference type="NCBI Taxonomy" id="49280"/>
    <lineage>
        <taxon>Bacteria</taxon>
        <taxon>Pseudomonadati</taxon>
        <taxon>Bacteroidota</taxon>
        <taxon>Flavobacteriia</taxon>
        <taxon>Flavobacteriales</taxon>
        <taxon>Flavobacteriaceae</taxon>
        <taxon>Gelidibacter</taxon>
    </lineage>
</organism>
<keyword evidence="3" id="KW-1185">Reference proteome</keyword>
<dbReference type="Proteomes" id="UP000248987">
    <property type="component" value="Unassembled WGS sequence"/>
</dbReference>
<accession>A0A327SJ24</accession>
<proteinExistence type="predicted"/>
<keyword evidence="1" id="KW-0812">Transmembrane</keyword>
<protein>
    <submittedName>
        <fullName evidence="2">Uncharacterized protein</fullName>
    </submittedName>
</protein>
<reference evidence="2 3" key="1">
    <citation type="submission" date="2018-06" db="EMBL/GenBank/DDBJ databases">
        <title>Genomic Encyclopedia of Archaeal and Bacterial Type Strains, Phase II (KMG-II): from individual species to whole genera.</title>
        <authorList>
            <person name="Goeker M."/>
        </authorList>
    </citation>
    <scope>NUCLEOTIDE SEQUENCE [LARGE SCALE GENOMIC DNA]</scope>
    <source>
        <strain evidence="2 3">DSM 12408</strain>
    </source>
</reference>
<sequence>MTKDIIKDKFLGPILLTLFFMLFSIKKTNDLLFLLIFLLIILAVLCLAFYLRKDFYIIKFSADSESTNIEYQRNFSEQVSDKFSIHSKSIKTLDFSSKSFLEPFHKISIRYVDESGLYDKKTFKTNDDKTFIELIYKLK</sequence>
<evidence type="ECO:0000313" key="2">
    <source>
        <dbReference type="EMBL" id="RAJ27904.1"/>
    </source>
</evidence>
<evidence type="ECO:0000256" key="1">
    <source>
        <dbReference type="SAM" id="Phobius"/>
    </source>
</evidence>
<gene>
    <name evidence="2" type="ORF">LX77_00478</name>
</gene>
<keyword evidence="1" id="KW-0472">Membrane</keyword>
<comment type="caution">
    <text evidence="2">The sequence shown here is derived from an EMBL/GenBank/DDBJ whole genome shotgun (WGS) entry which is preliminary data.</text>
</comment>
<dbReference type="AlphaFoldDB" id="A0A327SJ24"/>
<feature type="transmembrane region" description="Helical" evidence="1">
    <location>
        <begin position="9"/>
        <end position="25"/>
    </location>
</feature>
<feature type="transmembrane region" description="Helical" evidence="1">
    <location>
        <begin position="31"/>
        <end position="51"/>
    </location>
</feature>
<keyword evidence="1" id="KW-1133">Transmembrane helix</keyword>
<evidence type="ECO:0000313" key="3">
    <source>
        <dbReference type="Proteomes" id="UP000248987"/>
    </source>
</evidence>
<name>A0A327SJ24_9FLAO</name>
<dbReference type="EMBL" id="QLLQ01000001">
    <property type="protein sequence ID" value="RAJ27904.1"/>
    <property type="molecule type" value="Genomic_DNA"/>
</dbReference>